<name>A0A553I1Y5_9PEZI</name>
<evidence type="ECO:0000313" key="3">
    <source>
        <dbReference type="EMBL" id="TRX94211.1"/>
    </source>
</evidence>
<feature type="compositionally biased region" description="Basic and acidic residues" evidence="1">
    <location>
        <begin position="57"/>
        <end position="75"/>
    </location>
</feature>
<protein>
    <submittedName>
        <fullName evidence="3">Uncharacterized protein</fullName>
    </submittedName>
</protein>
<keyword evidence="2" id="KW-0732">Signal</keyword>
<accession>A0A553I1Y5</accession>
<keyword evidence="4" id="KW-1185">Reference proteome</keyword>
<evidence type="ECO:0000256" key="2">
    <source>
        <dbReference type="SAM" id="SignalP"/>
    </source>
</evidence>
<organism evidence="3 4">
    <name type="scientific">Xylaria flabelliformis</name>
    <dbReference type="NCBI Taxonomy" id="2512241"/>
    <lineage>
        <taxon>Eukaryota</taxon>
        <taxon>Fungi</taxon>
        <taxon>Dikarya</taxon>
        <taxon>Ascomycota</taxon>
        <taxon>Pezizomycotina</taxon>
        <taxon>Sordariomycetes</taxon>
        <taxon>Xylariomycetidae</taxon>
        <taxon>Xylariales</taxon>
        <taxon>Xylariaceae</taxon>
        <taxon>Xylaria</taxon>
    </lineage>
</organism>
<dbReference type="OrthoDB" id="4773562at2759"/>
<evidence type="ECO:0000313" key="4">
    <source>
        <dbReference type="Proteomes" id="UP000319160"/>
    </source>
</evidence>
<dbReference type="Proteomes" id="UP000319160">
    <property type="component" value="Unassembled WGS sequence"/>
</dbReference>
<dbReference type="AlphaFoldDB" id="A0A553I1Y5"/>
<feature type="compositionally biased region" description="Polar residues" evidence="1">
    <location>
        <begin position="108"/>
        <end position="117"/>
    </location>
</feature>
<feature type="signal peptide" evidence="2">
    <location>
        <begin position="1"/>
        <end position="22"/>
    </location>
</feature>
<reference evidence="4" key="1">
    <citation type="submission" date="2019-06" db="EMBL/GenBank/DDBJ databases">
        <title>Draft genome sequence of the griseofulvin-producing fungus Xylaria cubensis strain G536.</title>
        <authorList>
            <person name="Mead M.E."/>
            <person name="Raja H.A."/>
            <person name="Steenwyk J.L."/>
            <person name="Knowles S.L."/>
            <person name="Oberlies N.H."/>
            <person name="Rokas A."/>
        </authorList>
    </citation>
    <scope>NUCLEOTIDE SEQUENCE [LARGE SCALE GENOMIC DNA]</scope>
    <source>
        <strain evidence="4">G536</strain>
    </source>
</reference>
<dbReference type="EMBL" id="VFLP01000024">
    <property type="protein sequence ID" value="TRX94211.1"/>
    <property type="molecule type" value="Genomic_DNA"/>
</dbReference>
<gene>
    <name evidence="3" type="ORF">FHL15_004979</name>
</gene>
<comment type="caution">
    <text evidence="3">The sequence shown here is derived from an EMBL/GenBank/DDBJ whole genome shotgun (WGS) entry which is preliminary data.</text>
</comment>
<proteinExistence type="predicted"/>
<feature type="region of interest" description="Disordered" evidence="1">
    <location>
        <begin position="57"/>
        <end position="117"/>
    </location>
</feature>
<evidence type="ECO:0000256" key="1">
    <source>
        <dbReference type="SAM" id="MobiDB-lite"/>
    </source>
</evidence>
<sequence>MPNRRIKTSLYVFGLAISLASALPTARHHASSTTASATTEVGEVDNSALQATHKIEIHGTHHTERNAIENQSLEKDTDDDATDKTRPISDLPPTVDISIKKGGGGANTRGSSVSYTDSSGISYDRTGHVVYIPLGGANSIFIPLGGVFDVPGWNSASMLDASVVMARVIALSVTTGLAIYWTL</sequence>
<feature type="chain" id="PRO_5021708479" evidence="2">
    <location>
        <begin position="23"/>
        <end position="183"/>
    </location>
</feature>